<evidence type="ECO:0000313" key="2">
    <source>
        <dbReference type="Proteomes" id="UP000703269"/>
    </source>
</evidence>
<dbReference type="AlphaFoldDB" id="A0A9P3G7X3"/>
<dbReference type="EMBL" id="BPQB01000014">
    <property type="protein sequence ID" value="GJE89946.1"/>
    <property type="molecule type" value="Genomic_DNA"/>
</dbReference>
<gene>
    <name evidence="1" type="ORF">PsYK624_060600</name>
</gene>
<sequence>MLPFKALPMKAVRSLAPSSTPSRLSGSLIICRPSAAPHLHHASATCTRTRAAHCRAHVSCAFGMAQGQDWAVLYLPQISPNGLLK</sequence>
<accession>A0A9P3G7X3</accession>
<evidence type="ECO:0000313" key="1">
    <source>
        <dbReference type="EMBL" id="GJE89946.1"/>
    </source>
</evidence>
<keyword evidence="2" id="KW-1185">Reference proteome</keyword>
<proteinExistence type="predicted"/>
<protein>
    <submittedName>
        <fullName evidence="1">Uncharacterized protein</fullName>
    </submittedName>
</protein>
<comment type="caution">
    <text evidence="1">The sequence shown here is derived from an EMBL/GenBank/DDBJ whole genome shotgun (WGS) entry which is preliminary data.</text>
</comment>
<reference evidence="1 2" key="1">
    <citation type="submission" date="2021-08" db="EMBL/GenBank/DDBJ databases">
        <title>Draft Genome Sequence of Phanerochaete sordida strain YK-624.</title>
        <authorList>
            <person name="Mori T."/>
            <person name="Dohra H."/>
            <person name="Suzuki T."/>
            <person name="Kawagishi H."/>
            <person name="Hirai H."/>
        </authorList>
    </citation>
    <scope>NUCLEOTIDE SEQUENCE [LARGE SCALE GENOMIC DNA]</scope>
    <source>
        <strain evidence="1 2">YK-624</strain>
    </source>
</reference>
<organism evidence="1 2">
    <name type="scientific">Phanerochaete sordida</name>
    <dbReference type="NCBI Taxonomy" id="48140"/>
    <lineage>
        <taxon>Eukaryota</taxon>
        <taxon>Fungi</taxon>
        <taxon>Dikarya</taxon>
        <taxon>Basidiomycota</taxon>
        <taxon>Agaricomycotina</taxon>
        <taxon>Agaricomycetes</taxon>
        <taxon>Polyporales</taxon>
        <taxon>Phanerochaetaceae</taxon>
        <taxon>Phanerochaete</taxon>
    </lineage>
</organism>
<name>A0A9P3G7X3_9APHY</name>
<dbReference type="Proteomes" id="UP000703269">
    <property type="component" value="Unassembled WGS sequence"/>
</dbReference>